<evidence type="ECO:0000256" key="2">
    <source>
        <dbReference type="ARBA" id="ARBA00005984"/>
    </source>
</evidence>
<feature type="active site" description="Phosphoserine intermediate" evidence="13">
    <location>
        <position position="683"/>
    </location>
</feature>
<feature type="binding site" evidence="14">
    <location>
        <position position="639"/>
    </location>
    <ligand>
        <name>Mg(2+)</name>
        <dbReference type="ChEBI" id="CHEBI:18420"/>
    </ligand>
</feature>
<dbReference type="FunFam" id="3.40.720.10:FF:000008">
    <property type="entry name" value="Alkaline phosphatase"/>
    <property type="match status" value="2"/>
</dbReference>
<reference evidence="19" key="2">
    <citation type="submission" date="2018-07" db="EMBL/GenBank/DDBJ databases">
        <authorList>
            <person name="Quirk P.G."/>
            <person name="Krulwich T.A."/>
        </authorList>
    </citation>
    <scope>NUCLEOTIDE SEQUENCE</scope>
</reference>
<feature type="binding site" evidence="14">
    <location>
        <position position="915"/>
    </location>
    <ligand>
        <name>Zn(2+)</name>
        <dbReference type="ChEBI" id="CHEBI:29105"/>
        <label>2</label>
    </ligand>
</feature>
<sequence>MYCKENNLIIFFVLSFCLVLVSTRSPDYWHVSEKNPEPAKFLPDREKLFHPQFLEKYRIKRIHEAELDSKYWRQIGAKVVQDNIKKEKNLGVAKNIILFIGDGMGVTTTTAARSYLGDANMNLAYEKLPYTGMSKTYCVDRQVADSACSATAYLCGVKTNYQTIGVNANVKTLDCEAAQVEENRTPSIAKWALDAGKAAGFVTTTRVTHASPTGVYGHTAFRDWEHDKKVMDDGCDPAITDDIAEQLVRYDTPSKLRVIMGGGRRAFRPKDAIDEEGDEGKRRDGVDLIQEWLDSKKGQGTYVWNREQLLNVDGNNTQYLLGLFEASHMLYNLETIAMGREEFEPTLTEMVDKAIDVLSTEEKGFFLFIEGGRIDSAHHENWAKVSLDETKEFSKAIEKALSKVDLNETLVVVTADHSHSFTYTGYAHRDDDIFGYTGTKGLDGLDELTLGYANGLGYHDHVNPKGGRIDPHTLPKPYNFRFAATAPKESETHGGEDVGVYAIGPWAHLFSGNFEQVAIPHMMAYASCIGNGLKAYMFNFNIIKFFVILSFCLIFVSARAPDYWRYHEMYSEKANSMVNEEKLMHPEFHDDHPVQKRASSKELNSDYWRTLASDVVEENLKKKDKNVKVAKNIILFLGDGLSVPTTTATRAYLGDANMNLAYEKLPFVGMSKTYCVDRQVADSACTATAYLCGVKANYETIGVNANVNNSDCNAAQEEQNRTPSIAKWAMDAGKGAGLVTTTRVTHASPTGVYGHIAFREWENDAEVDIKCDPTETDDIAEQLVRYDTPSKLRVIMGGGRRNFIPKEMIDEEGDKGFRIDGVNLIKEWLEKKKGKGEYVWNREDLLKVNASNTEYLLGLFETSHMLYNLETIEKGREAFEPTLTEMVDKAIDILDTEEKGYFLFVEGGRIDHAHHDNWAKLSLDETKEFSKAIEMTLKKVNLDETLIVVTADHSHAFSYTGYPNRDRDILGTAGTKALDGMEEMILAYANGLGYHDHVNPEGGRFDPTKMAKPIKFRYPAMVPNVLETHGGDDVGVYAVGPWSHLFTGNFEQFAIPHMMAYASCIGNGLTACDSL</sequence>
<evidence type="ECO:0000256" key="11">
    <source>
        <dbReference type="ARBA" id="ARBA00023180"/>
    </source>
</evidence>
<keyword evidence="11" id="KW-0325">Glycoprotein</keyword>
<comment type="similarity">
    <text evidence="2 15">Belongs to the alkaline phosphatase family.</text>
</comment>
<comment type="subcellular location">
    <subcellularLocation>
        <location evidence="1">Cell membrane</location>
        <topology evidence="1">Lipid-anchor</topology>
        <topology evidence="1">GPI-anchor</topology>
    </subcellularLocation>
</comment>
<dbReference type="GO" id="GO:0005886">
    <property type="term" value="C:plasma membrane"/>
    <property type="evidence" value="ECO:0007669"/>
    <property type="project" value="UniProtKB-SubCell"/>
</dbReference>
<evidence type="ECO:0000256" key="12">
    <source>
        <dbReference type="ARBA" id="ARBA00023288"/>
    </source>
</evidence>
<dbReference type="EMBL" id="UFQS01000065">
    <property type="protein sequence ID" value="SSW98924.1"/>
    <property type="molecule type" value="Genomic_DNA"/>
</dbReference>
<feature type="binding site" evidence="14">
    <location>
        <position position="1029"/>
    </location>
    <ligand>
        <name>Zn(2+)</name>
        <dbReference type="ChEBI" id="CHEBI:29105"/>
        <label>2</label>
    </ligand>
</feature>
<evidence type="ECO:0000313" key="18">
    <source>
        <dbReference type="EMBL" id="SSW98924.1"/>
    </source>
</evidence>
<dbReference type="AlphaFoldDB" id="A0A336K1T2"/>
<dbReference type="EMBL" id="UFQT01000065">
    <property type="protein sequence ID" value="SSX19310.1"/>
    <property type="molecule type" value="Genomic_DNA"/>
</dbReference>
<keyword evidence="10" id="KW-0472">Membrane</keyword>
<dbReference type="Pfam" id="PF00245">
    <property type="entry name" value="Alk_phosphatase"/>
    <property type="match status" value="2"/>
</dbReference>
<feature type="binding site" evidence="14">
    <location>
        <position position="748"/>
    </location>
    <ligand>
        <name>Mg(2+)</name>
        <dbReference type="ChEBI" id="CHEBI:18420"/>
    </ligand>
</feature>
<evidence type="ECO:0000256" key="6">
    <source>
        <dbReference type="ARBA" id="ARBA00022723"/>
    </source>
</evidence>
<keyword evidence="9 14" id="KW-0460">Magnesium</keyword>
<feature type="binding site" evidence="14">
    <location>
        <position position="911"/>
    </location>
    <ligand>
        <name>Zn(2+)</name>
        <dbReference type="ChEBI" id="CHEBI:29105"/>
        <label>2</label>
    </ligand>
</feature>
<dbReference type="PANTHER" id="PTHR11596">
    <property type="entry name" value="ALKALINE PHOSPHATASE"/>
    <property type="match status" value="1"/>
</dbReference>
<evidence type="ECO:0000256" key="5">
    <source>
        <dbReference type="ARBA" id="ARBA00022622"/>
    </source>
</evidence>
<dbReference type="InterPro" id="IPR018299">
    <property type="entry name" value="Alkaline_phosphatase_AS"/>
</dbReference>
<evidence type="ECO:0000256" key="13">
    <source>
        <dbReference type="PIRSR" id="PIRSR601952-1"/>
    </source>
</evidence>
<evidence type="ECO:0000256" key="15">
    <source>
        <dbReference type="RuleBase" id="RU003946"/>
    </source>
</evidence>
<keyword evidence="8 14" id="KW-0862">Zinc</keyword>
<evidence type="ECO:0000256" key="10">
    <source>
        <dbReference type="ARBA" id="ARBA00023136"/>
    </source>
</evidence>
<evidence type="ECO:0000256" key="8">
    <source>
        <dbReference type="ARBA" id="ARBA00022833"/>
    </source>
</evidence>
<keyword evidence="12" id="KW-0449">Lipoprotein</keyword>
<dbReference type="PRINTS" id="PR00113">
    <property type="entry name" value="ALKPHPHTASE"/>
</dbReference>
<dbReference type="PROSITE" id="PS00123">
    <property type="entry name" value="ALKALINE_PHOSPHATASE"/>
    <property type="match status" value="2"/>
</dbReference>
<reference evidence="18" key="1">
    <citation type="submission" date="2018-04" db="EMBL/GenBank/DDBJ databases">
        <authorList>
            <person name="Go L.Y."/>
            <person name="Mitchell J.A."/>
        </authorList>
    </citation>
    <scope>NUCLEOTIDE SEQUENCE</scope>
    <source>
        <tissue evidence="18">Whole organism</tissue>
    </source>
</reference>
<dbReference type="SMART" id="SM00098">
    <property type="entry name" value="alkPPc"/>
    <property type="match status" value="2"/>
</dbReference>
<dbReference type="SUPFAM" id="SSF53649">
    <property type="entry name" value="Alkaline phosphatase-like"/>
    <property type="match status" value="2"/>
</dbReference>
<protein>
    <recommendedName>
        <fullName evidence="3 16">Alkaline phosphatase</fullName>
        <ecNumber evidence="3 16">3.1.3.1</ecNumber>
    </recommendedName>
</protein>
<keyword evidence="6 14" id="KW-0479">Metal-binding</keyword>
<evidence type="ECO:0000256" key="3">
    <source>
        <dbReference type="ARBA" id="ARBA00012647"/>
    </source>
</evidence>
<evidence type="ECO:0000256" key="9">
    <source>
        <dbReference type="ARBA" id="ARBA00022842"/>
    </source>
</evidence>
<dbReference type="GO" id="GO:0004035">
    <property type="term" value="F:alkaline phosphatase activity"/>
    <property type="evidence" value="ECO:0007669"/>
    <property type="project" value="UniProtKB-EC"/>
</dbReference>
<accession>A0A336K1T2</accession>
<evidence type="ECO:0000256" key="7">
    <source>
        <dbReference type="ARBA" id="ARBA00022801"/>
    </source>
</evidence>
<evidence type="ECO:0000256" key="17">
    <source>
        <dbReference type="SAM" id="SignalP"/>
    </source>
</evidence>
<dbReference type="OMA" id="ANMNLAY"/>
<evidence type="ECO:0000256" key="1">
    <source>
        <dbReference type="ARBA" id="ARBA00004609"/>
    </source>
</evidence>
<organism evidence="18">
    <name type="scientific">Culicoides sonorensis</name>
    <name type="common">Biting midge</name>
    <dbReference type="NCBI Taxonomy" id="179676"/>
    <lineage>
        <taxon>Eukaryota</taxon>
        <taxon>Metazoa</taxon>
        <taxon>Ecdysozoa</taxon>
        <taxon>Arthropoda</taxon>
        <taxon>Hexapoda</taxon>
        <taxon>Insecta</taxon>
        <taxon>Pterygota</taxon>
        <taxon>Neoptera</taxon>
        <taxon>Endopterygota</taxon>
        <taxon>Diptera</taxon>
        <taxon>Nematocera</taxon>
        <taxon>Chironomoidea</taxon>
        <taxon>Ceratopogonidae</taxon>
        <taxon>Ceratopogoninae</taxon>
        <taxon>Culicoides</taxon>
        <taxon>Monoculicoides</taxon>
    </lineage>
</organism>
<dbReference type="CDD" id="cd16012">
    <property type="entry name" value="ALP"/>
    <property type="match status" value="2"/>
</dbReference>
<feature type="chain" id="PRO_5033342715" description="Alkaline phosphatase" evidence="17">
    <location>
        <begin position="24"/>
        <end position="1075"/>
    </location>
</feature>
<dbReference type="InterPro" id="IPR017850">
    <property type="entry name" value="Alkaline_phosphatase_core_sf"/>
</dbReference>
<keyword evidence="5" id="KW-0336">GPI-anchor</keyword>
<feature type="binding site" evidence="14">
    <location>
        <position position="953"/>
    </location>
    <ligand>
        <name>Zn(2+)</name>
        <dbReference type="ChEBI" id="CHEBI:29105"/>
        <label>2</label>
    </ligand>
</feature>
<dbReference type="PANTHER" id="PTHR11596:SF85">
    <property type="entry name" value="ALKALINE PHOSPHATASE-RELATED"/>
    <property type="match status" value="1"/>
</dbReference>
<dbReference type="GO" id="GO:0046872">
    <property type="term" value="F:metal ion binding"/>
    <property type="evidence" value="ECO:0007669"/>
    <property type="project" value="UniProtKB-KW"/>
</dbReference>
<dbReference type="EC" id="3.1.3.1" evidence="3 16"/>
<comment type="catalytic activity">
    <reaction evidence="16">
        <text>a phosphate monoester + H2O = an alcohol + phosphate</text>
        <dbReference type="Rhea" id="RHEA:15017"/>
        <dbReference type="ChEBI" id="CHEBI:15377"/>
        <dbReference type="ChEBI" id="CHEBI:30879"/>
        <dbReference type="ChEBI" id="CHEBI:43474"/>
        <dbReference type="ChEBI" id="CHEBI:67140"/>
        <dbReference type="EC" id="3.1.3.1"/>
    </reaction>
</comment>
<keyword evidence="17" id="KW-0732">Signal</keyword>
<dbReference type="Gene3D" id="3.40.720.10">
    <property type="entry name" value="Alkaline Phosphatase, subunit A"/>
    <property type="match status" value="2"/>
</dbReference>
<keyword evidence="4" id="KW-1003">Cell membrane</keyword>
<feature type="binding site" evidence="14">
    <location>
        <position position="952"/>
    </location>
    <ligand>
        <name>Zn(2+)</name>
        <dbReference type="ChEBI" id="CHEBI:29105"/>
        <label>2</label>
    </ligand>
</feature>
<feature type="binding site" evidence="14">
    <location>
        <position position="746"/>
    </location>
    <ligand>
        <name>Mg(2+)</name>
        <dbReference type="ChEBI" id="CHEBI:18420"/>
    </ligand>
</feature>
<evidence type="ECO:0000256" key="4">
    <source>
        <dbReference type="ARBA" id="ARBA00022475"/>
    </source>
</evidence>
<dbReference type="GO" id="GO:0098552">
    <property type="term" value="C:side of membrane"/>
    <property type="evidence" value="ECO:0007669"/>
    <property type="project" value="UniProtKB-KW"/>
</dbReference>
<feature type="binding site" evidence="14">
    <location>
        <position position="639"/>
    </location>
    <ligand>
        <name>Zn(2+)</name>
        <dbReference type="ChEBI" id="CHEBI:29105"/>
        <label>2</label>
    </ligand>
</feature>
<dbReference type="VEuPathDB" id="VectorBase:CSON013223"/>
<dbReference type="InterPro" id="IPR001952">
    <property type="entry name" value="Alkaline_phosphatase"/>
</dbReference>
<gene>
    <name evidence="18" type="primary">CSON013223</name>
</gene>
<keyword evidence="7 16" id="KW-0378">Hydrolase</keyword>
<feature type="signal peptide" evidence="17">
    <location>
        <begin position="1"/>
        <end position="23"/>
    </location>
</feature>
<name>A0A336K1T2_CULSO</name>
<proteinExistence type="inferred from homology"/>
<evidence type="ECO:0000256" key="16">
    <source>
        <dbReference type="RuleBase" id="RU003947"/>
    </source>
</evidence>
<evidence type="ECO:0000256" key="14">
    <source>
        <dbReference type="PIRSR" id="PIRSR601952-2"/>
    </source>
</evidence>
<comment type="cofactor">
    <cofactor evidence="14">
        <name>Mg(2+)</name>
        <dbReference type="ChEBI" id="CHEBI:18420"/>
    </cofactor>
    <text evidence="14">Binds 1 Mg(2+) ion.</text>
</comment>
<evidence type="ECO:0000313" key="19">
    <source>
        <dbReference type="EMBL" id="SSX19310.1"/>
    </source>
</evidence>
<comment type="cofactor">
    <cofactor evidence="14">
        <name>Zn(2+)</name>
        <dbReference type="ChEBI" id="CHEBI:29105"/>
    </cofactor>
    <text evidence="14">Binds 2 Zn(2+) ions.</text>
</comment>
<feature type="binding site" evidence="14">
    <location>
        <position position="906"/>
    </location>
    <ligand>
        <name>Mg(2+)</name>
        <dbReference type="ChEBI" id="CHEBI:18420"/>
    </ligand>
</feature>